<accession>A0AAD3N6S0</accession>
<protein>
    <submittedName>
        <fullName evidence="1">Protein NOXP20</fullName>
    </submittedName>
</protein>
<dbReference type="EMBL" id="BRZM01000099">
    <property type="protein sequence ID" value="GLD66970.1"/>
    <property type="molecule type" value="Genomic_DNA"/>
</dbReference>
<reference evidence="1" key="1">
    <citation type="submission" date="2022-08" db="EMBL/GenBank/DDBJ databases">
        <title>Genome sequencing of akame (Lates japonicus).</title>
        <authorList>
            <person name="Hashiguchi Y."/>
            <person name="Takahashi H."/>
        </authorList>
    </citation>
    <scope>NUCLEOTIDE SEQUENCE</scope>
    <source>
        <strain evidence="1">Kochi</strain>
    </source>
</reference>
<evidence type="ECO:0000313" key="2">
    <source>
        <dbReference type="Proteomes" id="UP001279410"/>
    </source>
</evidence>
<feature type="non-terminal residue" evidence="1">
    <location>
        <position position="1"/>
    </location>
</feature>
<proteinExistence type="predicted"/>
<evidence type="ECO:0000313" key="1">
    <source>
        <dbReference type="EMBL" id="GLD66970.1"/>
    </source>
</evidence>
<gene>
    <name evidence="1" type="ORF">AKAME5_001834200</name>
</gene>
<name>A0AAD3N6S0_LATJO</name>
<dbReference type="AlphaFoldDB" id="A0AAD3N6S0"/>
<feature type="non-terminal residue" evidence="1">
    <location>
        <position position="140"/>
    </location>
</feature>
<sequence length="140" mass="15082">VQQTDILRRVILSATLFPVQSPTGLPTWRGGRGTAGWHNKQPNPALMLTRLCQGCKQPCKPSGSSAAYWSLTVSTPAVLRGGDHRTPPGLAFRGHTDNGPPCWSGDVECDQPRSLQEREKGWGGWSSWGKSLLSSATSTV</sequence>
<comment type="caution">
    <text evidence="1">The sequence shown here is derived from an EMBL/GenBank/DDBJ whole genome shotgun (WGS) entry which is preliminary data.</text>
</comment>
<organism evidence="1 2">
    <name type="scientific">Lates japonicus</name>
    <name type="common">Japanese lates</name>
    <dbReference type="NCBI Taxonomy" id="270547"/>
    <lineage>
        <taxon>Eukaryota</taxon>
        <taxon>Metazoa</taxon>
        <taxon>Chordata</taxon>
        <taxon>Craniata</taxon>
        <taxon>Vertebrata</taxon>
        <taxon>Euteleostomi</taxon>
        <taxon>Actinopterygii</taxon>
        <taxon>Neopterygii</taxon>
        <taxon>Teleostei</taxon>
        <taxon>Neoteleostei</taxon>
        <taxon>Acanthomorphata</taxon>
        <taxon>Carangaria</taxon>
        <taxon>Carangaria incertae sedis</taxon>
        <taxon>Centropomidae</taxon>
        <taxon>Lates</taxon>
    </lineage>
</organism>
<keyword evidence="2" id="KW-1185">Reference proteome</keyword>
<dbReference type="Proteomes" id="UP001279410">
    <property type="component" value="Unassembled WGS sequence"/>
</dbReference>